<evidence type="ECO:0000256" key="1">
    <source>
        <dbReference type="SAM" id="MobiDB-lite"/>
    </source>
</evidence>
<feature type="compositionally biased region" description="Polar residues" evidence="1">
    <location>
        <begin position="54"/>
        <end position="64"/>
    </location>
</feature>
<gene>
    <name evidence="2" type="ORF">E2I00_018866</name>
</gene>
<evidence type="ECO:0000313" key="2">
    <source>
        <dbReference type="EMBL" id="KAB0388566.1"/>
    </source>
</evidence>
<dbReference type="AlphaFoldDB" id="A0A643BKP0"/>
<feature type="region of interest" description="Disordered" evidence="1">
    <location>
        <begin position="54"/>
        <end position="124"/>
    </location>
</feature>
<protein>
    <submittedName>
        <fullName evidence="2">Uncharacterized protein</fullName>
    </submittedName>
</protein>
<evidence type="ECO:0000313" key="3">
    <source>
        <dbReference type="Proteomes" id="UP000437017"/>
    </source>
</evidence>
<name>A0A643BKP0_BALPH</name>
<sequence>FIRSSVFNRSRGHCLERQNYIEDLRNGPIRKNWDSSVSRTSGFEDSVHMMETVHTANKSVNQGPKYNLHPTPGYPTSRRFHTQTQDFQQSERSPTAFGSRRSFPSERTQNKKQTESRLPRKRTVESRAAETYVELIGANTFLCTGRN</sequence>
<proteinExistence type="predicted"/>
<comment type="caution">
    <text evidence="2">The sequence shown here is derived from an EMBL/GenBank/DDBJ whole genome shotgun (WGS) entry which is preliminary data.</text>
</comment>
<organism evidence="2 3">
    <name type="scientific">Balaenoptera physalus</name>
    <name type="common">Fin whale</name>
    <name type="synonym">Balaena physalus</name>
    <dbReference type="NCBI Taxonomy" id="9770"/>
    <lineage>
        <taxon>Eukaryota</taxon>
        <taxon>Metazoa</taxon>
        <taxon>Chordata</taxon>
        <taxon>Craniata</taxon>
        <taxon>Vertebrata</taxon>
        <taxon>Euteleostomi</taxon>
        <taxon>Mammalia</taxon>
        <taxon>Eutheria</taxon>
        <taxon>Laurasiatheria</taxon>
        <taxon>Artiodactyla</taxon>
        <taxon>Whippomorpha</taxon>
        <taxon>Cetacea</taxon>
        <taxon>Mysticeti</taxon>
        <taxon>Balaenopteridae</taxon>
        <taxon>Balaenoptera</taxon>
    </lineage>
</organism>
<accession>A0A643BKP0</accession>
<feature type="compositionally biased region" description="Polar residues" evidence="1">
    <location>
        <begin position="82"/>
        <end position="93"/>
    </location>
</feature>
<dbReference type="EMBL" id="SGJD01017686">
    <property type="protein sequence ID" value="KAB0388566.1"/>
    <property type="molecule type" value="Genomic_DNA"/>
</dbReference>
<reference evidence="2 3" key="1">
    <citation type="journal article" date="2019" name="PLoS ONE">
        <title>Genomic analyses reveal an absence of contemporary introgressive admixture between fin whales and blue whales, despite known hybrids.</title>
        <authorList>
            <person name="Westbury M.V."/>
            <person name="Petersen B."/>
            <person name="Lorenzen E.D."/>
        </authorList>
    </citation>
    <scope>NUCLEOTIDE SEQUENCE [LARGE SCALE GENOMIC DNA]</scope>
    <source>
        <strain evidence="2">FinWhale-01</strain>
    </source>
</reference>
<keyword evidence="3" id="KW-1185">Reference proteome</keyword>
<feature type="non-terminal residue" evidence="2">
    <location>
        <position position="1"/>
    </location>
</feature>
<dbReference type="OrthoDB" id="428974at2759"/>
<dbReference type="Proteomes" id="UP000437017">
    <property type="component" value="Unassembled WGS sequence"/>
</dbReference>
<feature type="compositionally biased region" description="Basic and acidic residues" evidence="1">
    <location>
        <begin position="108"/>
        <end position="124"/>
    </location>
</feature>